<accession>A0A0K0NKV1</accession>
<dbReference type="KEGG" id="vg:26516892"/>
<organism evidence="1 2">
    <name type="scientific">Gordonia phage GMA3</name>
    <dbReference type="NCBI Taxonomy" id="1647284"/>
    <lineage>
        <taxon>Viruses</taxon>
        <taxon>Duplodnaviria</taxon>
        <taxon>Heunggongvirae</taxon>
        <taxon>Uroviricota</taxon>
        <taxon>Caudoviricetes</taxon>
        <taxon>Gamtrevirus</taxon>
        <taxon>Gamtrevirus GMA3</taxon>
    </lineage>
</organism>
<proteinExistence type="predicted"/>
<evidence type="ECO:0000313" key="1">
    <source>
        <dbReference type="EMBL" id="AKL88198.1"/>
    </source>
</evidence>
<name>A0A0K0NKV1_9CAUD</name>
<dbReference type="GeneID" id="26516892"/>
<dbReference type="EMBL" id="KR063279">
    <property type="protein sequence ID" value="AKL88198.1"/>
    <property type="molecule type" value="Genomic_DNA"/>
</dbReference>
<reference evidence="1 2" key="1">
    <citation type="journal article" date="2015" name="PLoS ONE">
        <title>Lysis to Kill: Evaluation of the Lytic Abilities, and Genomics of Nine Bacteriophages Infective for Gordonia spp. and Their Potential Use in Activated Sludge Foam Biocontrol.</title>
        <authorList>
            <person name="Dyson Z.A."/>
            <person name="Tucci J."/>
            <person name="Seviour R.J."/>
            <person name="Petrovski S."/>
        </authorList>
    </citation>
    <scope>NUCLEOTIDE SEQUENCE [LARGE SCALE GENOMIC DNA]</scope>
</reference>
<dbReference type="Proteomes" id="UP000204451">
    <property type="component" value="Segment"/>
</dbReference>
<dbReference type="RefSeq" id="YP_009188589.1">
    <property type="nucleotide sequence ID" value="NC_028668.1"/>
</dbReference>
<keyword evidence="2" id="KW-1185">Reference proteome</keyword>
<gene>
    <name evidence="1" type="ORF">GMA3_21</name>
</gene>
<evidence type="ECO:0000313" key="2">
    <source>
        <dbReference type="Proteomes" id="UP000204451"/>
    </source>
</evidence>
<protein>
    <submittedName>
        <fullName evidence="1">Uncharacterized protein</fullName>
    </submittedName>
</protein>
<sequence>MIISFPPAASARPVYDNSASTKGAYNGGSVTLTTAANATLIIYTQGGASSIPKIDGIDATLLATFSSNTYRLWRSPIAGITAGSHTITGTGDLNATAVGSYTGVTTVSGAAVSGLSGTTAFAVTPTGSGVVIVGAAFGTRIGDTGFVSNGTQRTLSRNTVPSTSGIVLTDSEIATQASFGASSSGSWYIGAVWLS</sequence>